<proteinExistence type="predicted"/>
<dbReference type="EnsemblMetazoa" id="Aqu2.1.07956_001">
    <property type="protein sequence ID" value="Aqu2.1.07956_001"/>
    <property type="gene ID" value="Aqu2.1.07956"/>
</dbReference>
<dbReference type="AlphaFoldDB" id="A0A1X7T0U4"/>
<keyword evidence="1" id="KW-0812">Transmembrane</keyword>
<keyword evidence="1" id="KW-0472">Membrane</keyword>
<dbReference type="InParanoid" id="A0A1X7T0U4"/>
<keyword evidence="1" id="KW-1133">Transmembrane helix</keyword>
<evidence type="ECO:0000313" key="2">
    <source>
        <dbReference type="EnsemblMetazoa" id="Aqu2.1.07956_001"/>
    </source>
</evidence>
<accession>A0A1X7T0U4</accession>
<sequence length="101" mass="11031">MESMEYTETNLTTSMASTISTPVTTSQSTGSNTLILAGSISAAVFILLVVTILVILIVSVLVCRRIWYKTSNRSDTFSSDEMKTKLDQQSYGNVQLSARVN</sequence>
<protein>
    <submittedName>
        <fullName evidence="2">Uncharacterized protein</fullName>
    </submittedName>
</protein>
<evidence type="ECO:0000256" key="1">
    <source>
        <dbReference type="SAM" id="Phobius"/>
    </source>
</evidence>
<feature type="transmembrane region" description="Helical" evidence="1">
    <location>
        <begin position="34"/>
        <end position="63"/>
    </location>
</feature>
<name>A0A1X7T0U4_AMPQE</name>
<reference evidence="2" key="1">
    <citation type="submission" date="2017-05" db="UniProtKB">
        <authorList>
            <consortium name="EnsemblMetazoa"/>
        </authorList>
    </citation>
    <scope>IDENTIFICATION</scope>
</reference>
<organism evidence="2">
    <name type="scientific">Amphimedon queenslandica</name>
    <name type="common">Sponge</name>
    <dbReference type="NCBI Taxonomy" id="400682"/>
    <lineage>
        <taxon>Eukaryota</taxon>
        <taxon>Metazoa</taxon>
        <taxon>Porifera</taxon>
        <taxon>Demospongiae</taxon>
        <taxon>Heteroscleromorpha</taxon>
        <taxon>Haplosclerida</taxon>
        <taxon>Niphatidae</taxon>
        <taxon>Amphimedon</taxon>
    </lineage>
</organism>